<organism evidence="5 6">
    <name type="scientific">Lasiodiplodia theobromae</name>
    <dbReference type="NCBI Taxonomy" id="45133"/>
    <lineage>
        <taxon>Eukaryota</taxon>
        <taxon>Fungi</taxon>
        <taxon>Dikarya</taxon>
        <taxon>Ascomycota</taxon>
        <taxon>Pezizomycotina</taxon>
        <taxon>Dothideomycetes</taxon>
        <taxon>Dothideomycetes incertae sedis</taxon>
        <taxon>Botryosphaeriales</taxon>
        <taxon>Botryosphaeriaceae</taxon>
        <taxon>Lasiodiplodia</taxon>
    </lineage>
</organism>
<keyword evidence="2" id="KW-0040">ANK repeat</keyword>
<accession>A0A5N5DHW5</accession>
<reference evidence="5 6" key="1">
    <citation type="journal article" date="2019" name="Sci. Rep.">
        <title>A multi-omics analysis of the grapevine pathogen Lasiodiplodia theobromae reveals that temperature affects the expression of virulence- and pathogenicity-related genes.</title>
        <authorList>
            <person name="Felix C."/>
            <person name="Meneses R."/>
            <person name="Goncalves M.F.M."/>
            <person name="Tilleman L."/>
            <person name="Duarte A.S."/>
            <person name="Jorrin-Novo J.V."/>
            <person name="Van de Peer Y."/>
            <person name="Deforce D."/>
            <person name="Van Nieuwerburgh F."/>
            <person name="Esteves A.C."/>
            <person name="Alves A."/>
        </authorList>
    </citation>
    <scope>NUCLEOTIDE SEQUENCE [LARGE SCALE GENOMIC DNA]</scope>
    <source>
        <strain evidence="5 6">LA-SOL3</strain>
    </source>
</reference>
<dbReference type="InterPro" id="IPR056884">
    <property type="entry name" value="NPHP3-like_N"/>
</dbReference>
<dbReference type="Gene3D" id="3.40.50.300">
    <property type="entry name" value="P-loop containing nucleotide triphosphate hydrolases"/>
    <property type="match status" value="1"/>
</dbReference>
<dbReference type="AlphaFoldDB" id="A0A5N5DHW5"/>
<dbReference type="InterPro" id="IPR027417">
    <property type="entry name" value="P-loop_NTPase"/>
</dbReference>
<evidence type="ECO:0000259" key="4">
    <source>
        <dbReference type="Pfam" id="PF24883"/>
    </source>
</evidence>
<keyword evidence="6" id="KW-1185">Reference proteome</keyword>
<evidence type="ECO:0000256" key="2">
    <source>
        <dbReference type="PROSITE-ProRule" id="PRU00023"/>
    </source>
</evidence>
<keyword evidence="1" id="KW-0677">Repeat</keyword>
<dbReference type="PANTHER" id="PTHR10039:SF5">
    <property type="entry name" value="NACHT DOMAIN-CONTAINING PROTEIN"/>
    <property type="match status" value="1"/>
</dbReference>
<dbReference type="Pfam" id="PF12796">
    <property type="entry name" value="Ank_2"/>
    <property type="match status" value="1"/>
</dbReference>
<keyword evidence="3" id="KW-0175">Coiled coil</keyword>
<proteinExistence type="predicted"/>
<protein>
    <submittedName>
        <fullName evidence="5">Vegetative incompatibility protein HET-E-1</fullName>
    </submittedName>
</protein>
<dbReference type="EMBL" id="VCHE01000017">
    <property type="protein sequence ID" value="KAB2577463.1"/>
    <property type="molecule type" value="Genomic_DNA"/>
</dbReference>
<dbReference type="CDD" id="cd00267">
    <property type="entry name" value="ABC_ATPase"/>
    <property type="match status" value="1"/>
</dbReference>
<feature type="repeat" description="ANK" evidence="2">
    <location>
        <begin position="864"/>
        <end position="896"/>
    </location>
</feature>
<dbReference type="SMART" id="SM00248">
    <property type="entry name" value="ANK"/>
    <property type="match status" value="6"/>
</dbReference>
<dbReference type="OrthoDB" id="1577640at2759"/>
<feature type="domain" description="Nephrocystin 3-like N-terminal" evidence="4">
    <location>
        <begin position="121"/>
        <end position="287"/>
    </location>
</feature>
<dbReference type="PROSITE" id="PS50297">
    <property type="entry name" value="ANK_REP_REGION"/>
    <property type="match status" value="1"/>
</dbReference>
<dbReference type="Pfam" id="PF24883">
    <property type="entry name" value="NPHP3_N"/>
    <property type="match status" value="1"/>
</dbReference>
<dbReference type="Proteomes" id="UP000325902">
    <property type="component" value="Unassembled WGS sequence"/>
</dbReference>
<evidence type="ECO:0000313" key="5">
    <source>
        <dbReference type="EMBL" id="KAB2577463.1"/>
    </source>
</evidence>
<comment type="caution">
    <text evidence="5">The sequence shown here is derived from an EMBL/GenBank/DDBJ whole genome shotgun (WGS) entry which is preliminary data.</text>
</comment>
<dbReference type="PANTHER" id="PTHR10039">
    <property type="entry name" value="AMELOGENIN"/>
    <property type="match status" value="1"/>
</dbReference>
<dbReference type="SUPFAM" id="SSF52540">
    <property type="entry name" value="P-loop containing nucleoside triphosphate hydrolases"/>
    <property type="match status" value="1"/>
</dbReference>
<name>A0A5N5DHW5_9PEZI</name>
<gene>
    <name evidence="5" type="primary">HET-E1_5</name>
    <name evidence="5" type="ORF">DBV05_g4007</name>
</gene>
<evidence type="ECO:0000256" key="1">
    <source>
        <dbReference type="ARBA" id="ARBA00022737"/>
    </source>
</evidence>
<dbReference type="SUPFAM" id="SSF48403">
    <property type="entry name" value="Ankyrin repeat"/>
    <property type="match status" value="1"/>
</dbReference>
<dbReference type="PROSITE" id="PS50088">
    <property type="entry name" value="ANK_REPEAT"/>
    <property type="match status" value="1"/>
</dbReference>
<dbReference type="InterPro" id="IPR036770">
    <property type="entry name" value="Ankyrin_rpt-contain_sf"/>
</dbReference>
<evidence type="ECO:0000256" key="3">
    <source>
        <dbReference type="SAM" id="Coils"/>
    </source>
</evidence>
<dbReference type="Gene3D" id="1.25.40.20">
    <property type="entry name" value="Ankyrin repeat-containing domain"/>
    <property type="match status" value="2"/>
</dbReference>
<sequence>MEDIVYKLRGIPSVWNGGKVTESDVRTLVTEAWPQCQERSIDVRNLEADPRSPELMVATLALVNPLSPCEISTTVRDEAEEPHALRLSLKLQPVEKQGACLQNLSYPDQNYREAEIELADGTCDWILGHDGFRKWDNAPGKLLWICGPSGAGKSTVMKRITQHLKNSDSRLVLSYFFDGRTSSIHSSPQGCYRHLLSQVLPYEPMYLAELSRVCKMINLEKDPGGSTTDLLRQQFMRFLPGIASQTPLTILIDGLDEAGAMKMASEFRALWSSPRRSNVDLKVCISCHDPALWASDGDLEADVEMHNRDDIRKFVHLRLGEEEEPDWIKLEEHIQQKAAGNFQWARLVATEMARLKRDGCDLPALERRLKTIPGDLTQLYQRLMEDVDAEETPRVIQMFHWLCFVKRPFSIAELQDARDSSGQILKVLDSSDMERYIEESSRGLMEVKTRLLPDASRLERIRFVHSSVPHYLLNGGLQHLAGGELKPLSDLTHRHIMGICLNYLRKHRLVEETRERSAAAEMLLGIDALLKSENNWASDDVLRVSKDIEMAAKTWNLDLQSDHDLGSINTLSFPKARSYLKEAFSWLASSIARQTMEQYPFANYVISALNSHFRAVDGTGLPVVSLVDTSFWSPESSFFEAWRYLSIVLHPYNKLSGCFDTSNTIDRPIGGTTPLHYIAQHSFLSSLQPALKNHSTSHLSLHNAAGHTPLTTAITARNYTVANTLLSSSNIDPNIPDTTSNRQTPLIHAILCYSPTTNDEAYNSLLTTLIAHPATIHSHRDANNRTPLIHAASHAHLLAIHLLLAQPAEAAALFAHDNDLRTAFSHAAQAGSAPAFAAISDTATTTATHPKDGIAAIVDEPDASGRTPLSYAAEAGAAAIVEALLAQGARVGMVDAQGMTALDHAVRARRKGTAQVVGLLLGAREATAPANTDETRLGVAMEPREVLAWAIDRGQVRLLQSVLEDSSETYLDSRTLGKVRAMVGVEEREAAVVGGLEYGEDDGGDGAARVWIRDHLGSMETKMDNLSEIKRLMEERKKKKEEERKREEKANAVVEVMRISSKL</sequence>
<feature type="coiled-coil region" evidence="3">
    <location>
        <begin position="1016"/>
        <end position="1052"/>
    </location>
</feature>
<dbReference type="InterPro" id="IPR002110">
    <property type="entry name" value="Ankyrin_rpt"/>
</dbReference>
<evidence type="ECO:0000313" key="6">
    <source>
        <dbReference type="Proteomes" id="UP000325902"/>
    </source>
</evidence>